<dbReference type="InterPro" id="IPR003607">
    <property type="entry name" value="HD/PDEase_dom"/>
</dbReference>
<gene>
    <name evidence="3" type="ORF">JOC77_000570</name>
</gene>
<dbReference type="SMART" id="SM00471">
    <property type="entry name" value="HDc"/>
    <property type="match status" value="1"/>
</dbReference>
<dbReference type="InterPro" id="IPR037522">
    <property type="entry name" value="HD_GYP_dom"/>
</dbReference>
<comment type="caution">
    <text evidence="3">The sequence shown here is derived from an EMBL/GenBank/DDBJ whole genome shotgun (WGS) entry which is preliminary data.</text>
</comment>
<dbReference type="Gene3D" id="1.10.3210.10">
    <property type="entry name" value="Hypothetical protein af1432"/>
    <property type="match status" value="1"/>
</dbReference>
<dbReference type="Proteomes" id="UP000823486">
    <property type="component" value="Unassembled WGS sequence"/>
</dbReference>
<protein>
    <submittedName>
        <fullName evidence="3">Nucleotidyltransferase with HDIG domain</fullName>
    </submittedName>
</protein>
<dbReference type="SUPFAM" id="SSF109604">
    <property type="entry name" value="HD-domain/PDEase-like"/>
    <property type="match status" value="1"/>
</dbReference>
<dbReference type="PANTHER" id="PTHR43155">
    <property type="entry name" value="CYCLIC DI-GMP PHOSPHODIESTERASE PA4108-RELATED"/>
    <property type="match status" value="1"/>
</dbReference>
<dbReference type="NCBIfam" id="TIGR00277">
    <property type="entry name" value="HDIG"/>
    <property type="match status" value="1"/>
</dbReference>
<dbReference type="PROSITE" id="PS51832">
    <property type="entry name" value="HD_GYP"/>
    <property type="match status" value="1"/>
</dbReference>
<feature type="domain" description="HD" evidence="1">
    <location>
        <begin position="135"/>
        <end position="256"/>
    </location>
</feature>
<dbReference type="Pfam" id="PF13487">
    <property type="entry name" value="HD_5"/>
    <property type="match status" value="1"/>
</dbReference>
<evidence type="ECO:0000313" key="4">
    <source>
        <dbReference type="Proteomes" id="UP000823486"/>
    </source>
</evidence>
<dbReference type="RefSeq" id="WP_204538236.1">
    <property type="nucleotide sequence ID" value="NZ_JAFBFI010000002.1"/>
</dbReference>
<organism evidence="3 4">
    <name type="scientific">Peribacillus deserti</name>
    <dbReference type="NCBI Taxonomy" id="673318"/>
    <lineage>
        <taxon>Bacteria</taxon>
        <taxon>Bacillati</taxon>
        <taxon>Bacillota</taxon>
        <taxon>Bacilli</taxon>
        <taxon>Bacillales</taxon>
        <taxon>Bacillaceae</taxon>
        <taxon>Peribacillus</taxon>
    </lineage>
</organism>
<name>A0ABS2QDV4_9BACI</name>
<evidence type="ECO:0000259" key="1">
    <source>
        <dbReference type="PROSITE" id="PS51831"/>
    </source>
</evidence>
<evidence type="ECO:0000259" key="2">
    <source>
        <dbReference type="PROSITE" id="PS51832"/>
    </source>
</evidence>
<dbReference type="SUPFAM" id="SSF51182">
    <property type="entry name" value="RmlC-like cupins"/>
    <property type="match status" value="1"/>
</dbReference>
<dbReference type="InterPro" id="IPR006675">
    <property type="entry name" value="HDIG_dom"/>
</dbReference>
<evidence type="ECO:0000313" key="3">
    <source>
        <dbReference type="EMBL" id="MBM7691165.1"/>
    </source>
</evidence>
<dbReference type="PROSITE" id="PS51831">
    <property type="entry name" value="HD"/>
    <property type="match status" value="1"/>
</dbReference>
<sequence>MEGLQINKNGESIENILLGSTELRLLGSKKNLEIMHQTVFKDNMFYLYPSDDPEVTEFIYILDGIMAGDINNKAVEIRAGDYCLVNGLKEIVHFTAITDVSYLWIITEPAYSHITDHIKNLREFVTRVEQKDKYTYLHSERVAKYSIKIAKKLKLQKEQVENLFLAAGFHDVGKINVPEEILNKPGRLTDEEFDIIKKHPVDSAKMIKHIYSGKILEIIEQHHERLNGSGYPYGLKENDILHEAKIIAVADTFNAMTEDRAYRKAYSAQYALDEIKSMIGTHYDEEVVSAFEAVLLEEGRISK</sequence>
<keyword evidence="4" id="KW-1185">Reference proteome</keyword>
<reference evidence="3 4" key="1">
    <citation type="submission" date="2021-01" db="EMBL/GenBank/DDBJ databases">
        <title>Genomic Encyclopedia of Type Strains, Phase IV (KMG-IV): sequencing the most valuable type-strain genomes for metagenomic binning, comparative biology and taxonomic classification.</title>
        <authorList>
            <person name="Goeker M."/>
        </authorList>
    </citation>
    <scope>NUCLEOTIDE SEQUENCE [LARGE SCALE GENOMIC DNA]</scope>
    <source>
        <strain evidence="3 4">DSM 105482</strain>
    </source>
</reference>
<dbReference type="InterPro" id="IPR006674">
    <property type="entry name" value="HD_domain"/>
</dbReference>
<feature type="domain" description="HD-GYP" evidence="2">
    <location>
        <begin position="113"/>
        <end position="303"/>
    </location>
</feature>
<dbReference type="CDD" id="cd00077">
    <property type="entry name" value="HDc"/>
    <property type="match status" value="1"/>
</dbReference>
<dbReference type="EMBL" id="JAFBFI010000002">
    <property type="protein sequence ID" value="MBM7691165.1"/>
    <property type="molecule type" value="Genomic_DNA"/>
</dbReference>
<accession>A0ABS2QDV4</accession>
<dbReference type="InterPro" id="IPR011051">
    <property type="entry name" value="RmlC_Cupin_sf"/>
</dbReference>
<proteinExistence type="predicted"/>